<organism evidence="2 3">
    <name type="scientific">Cyclocybe aegerita</name>
    <name type="common">Black poplar mushroom</name>
    <name type="synonym">Agrocybe aegerita</name>
    <dbReference type="NCBI Taxonomy" id="1973307"/>
    <lineage>
        <taxon>Eukaryota</taxon>
        <taxon>Fungi</taxon>
        <taxon>Dikarya</taxon>
        <taxon>Basidiomycota</taxon>
        <taxon>Agaricomycotina</taxon>
        <taxon>Agaricomycetes</taxon>
        <taxon>Agaricomycetidae</taxon>
        <taxon>Agaricales</taxon>
        <taxon>Agaricineae</taxon>
        <taxon>Bolbitiaceae</taxon>
        <taxon>Cyclocybe</taxon>
    </lineage>
</organism>
<dbReference type="OrthoDB" id="2610860at2759"/>
<name>A0A8S0W5U8_CYCAE</name>
<dbReference type="Proteomes" id="UP000467700">
    <property type="component" value="Unassembled WGS sequence"/>
</dbReference>
<dbReference type="EMBL" id="CACVBS010000001">
    <property type="protein sequence ID" value="CAA7257383.1"/>
    <property type="molecule type" value="Genomic_DNA"/>
</dbReference>
<evidence type="ECO:0000256" key="1">
    <source>
        <dbReference type="SAM" id="MobiDB-lite"/>
    </source>
</evidence>
<feature type="region of interest" description="Disordered" evidence="1">
    <location>
        <begin position="448"/>
        <end position="513"/>
    </location>
</feature>
<feature type="compositionally biased region" description="Polar residues" evidence="1">
    <location>
        <begin position="1"/>
        <end position="13"/>
    </location>
</feature>
<gene>
    <name evidence="2" type="ORF">AAE3_LOCUS56</name>
</gene>
<feature type="compositionally biased region" description="Acidic residues" evidence="1">
    <location>
        <begin position="355"/>
        <end position="364"/>
    </location>
</feature>
<proteinExistence type="predicted"/>
<feature type="compositionally biased region" description="Basic and acidic residues" evidence="1">
    <location>
        <begin position="365"/>
        <end position="377"/>
    </location>
</feature>
<evidence type="ECO:0000313" key="3">
    <source>
        <dbReference type="Proteomes" id="UP000467700"/>
    </source>
</evidence>
<reference evidence="2 3" key="1">
    <citation type="submission" date="2020-01" db="EMBL/GenBank/DDBJ databases">
        <authorList>
            <person name="Gupta K D."/>
        </authorList>
    </citation>
    <scope>NUCLEOTIDE SEQUENCE [LARGE SCALE GENOMIC DNA]</scope>
</reference>
<protein>
    <submittedName>
        <fullName evidence="2">Uncharacterized protein</fullName>
    </submittedName>
</protein>
<comment type="caution">
    <text evidence="2">The sequence shown here is derived from an EMBL/GenBank/DDBJ whole genome shotgun (WGS) entry which is preliminary data.</text>
</comment>
<keyword evidence="3" id="KW-1185">Reference proteome</keyword>
<feature type="region of interest" description="Disordered" evidence="1">
    <location>
        <begin position="1"/>
        <end position="20"/>
    </location>
</feature>
<sequence length="513" mass="57336">MSDQNRNSDSNNHSDFRLPGAVSRPYRQARLITTLAFSYSGILNPSLKECHLHAPWGHIFEDLIDDLGLETFIVAQHSFSPFDRVSIQDWYKKKQEKKKEIRRIEQERNANRLGKPLPVKVAEPPVPTPAVPQFSTSQALNAGTDADDQDIDLLAETSFRTLADERSEEKVPDFSIFKGLKFRNRVTNAIMTPADFPNDPADWDIVRVVVAKAMLLAELKPPPSRHIESEVAFHTALGKIMVKANLQAWRQAERACAADEKLQSLVLVACVGEWWTWRLANRREVIPPEDTQPESTSNILPSDPRVELPEAASQRQSRRRNAAAPAQPSSTPEVGIRPQPRVAKEKAKGKYAQPPEDEPDDDDDKVPYDRGSRKGKEPEDELPPTLAPRRVFKTAQAGYSDQAEANIVDAIPPHTNWSDFLRLSTPASNQAWYLVHYFLQHGQVPGVELPSNDSGPVPGPSNASRKRSAEPTPVVGGRKSHSKKLKLDSVGVEVREEEDYASEGVMTDREERG</sequence>
<feature type="region of interest" description="Disordered" evidence="1">
    <location>
        <begin position="288"/>
        <end position="389"/>
    </location>
</feature>
<evidence type="ECO:0000313" key="2">
    <source>
        <dbReference type="EMBL" id="CAA7257383.1"/>
    </source>
</evidence>
<accession>A0A8S0W5U8</accession>
<dbReference type="AlphaFoldDB" id="A0A8S0W5U8"/>